<proteinExistence type="predicted"/>
<dbReference type="RefSeq" id="WP_014456647.1">
    <property type="nucleotide sequence ID" value="NC_017098.1"/>
</dbReference>
<evidence type="ECO:0000256" key="4">
    <source>
        <dbReference type="ARBA" id="ARBA00022989"/>
    </source>
</evidence>
<dbReference type="InterPro" id="IPR005170">
    <property type="entry name" value="Transptr-assoc_dom"/>
</dbReference>
<evidence type="ECO:0000256" key="6">
    <source>
        <dbReference type="ARBA" id="ARBA00023136"/>
    </source>
</evidence>
<evidence type="ECO:0000259" key="11">
    <source>
        <dbReference type="PROSITE" id="PS51846"/>
    </source>
</evidence>
<dbReference type="SUPFAM" id="SSF56176">
    <property type="entry name" value="FAD-binding/transporter-associated domain-like"/>
    <property type="match status" value="1"/>
</dbReference>
<evidence type="ECO:0000256" key="8">
    <source>
        <dbReference type="PROSITE-ProRule" id="PRU01193"/>
    </source>
</evidence>
<keyword evidence="13" id="KW-1185">Reference proteome</keyword>
<keyword evidence="2 8" id="KW-0812">Transmembrane</keyword>
<keyword evidence="4 8" id="KW-1133">Transmembrane helix</keyword>
<dbReference type="PROSITE" id="PS51371">
    <property type="entry name" value="CBS"/>
    <property type="match status" value="2"/>
</dbReference>
<dbReference type="Proteomes" id="UP000007383">
    <property type="component" value="Chromosome"/>
</dbReference>
<dbReference type="InterPro" id="IPR002550">
    <property type="entry name" value="CNNM"/>
</dbReference>
<dbReference type="HOGENOM" id="CLU_015237_4_1_12"/>
<evidence type="ECO:0000259" key="10">
    <source>
        <dbReference type="PROSITE" id="PS51371"/>
    </source>
</evidence>
<dbReference type="PROSITE" id="PS51846">
    <property type="entry name" value="CNNM"/>
    <property type="match status" value="1"/>
</dbReference>
<protein>
    <submittedName>
        <fullName evidence="12">CBS domain-containing protein</fullName>
    </submittedName>
</protein>
<keyword evidence="3" id="KW-0677">Repeat</keyword>
<dbReference type="InterPro" id="IPR036318">
    <property type="entry name" value="FAD-bd_PCMH-like_sf"/>
</dbReference>
<feature type="transmembrane region" description="Helical" evidence="9">
    <location>
        <begin position="88"/>
        <end position="106"/>
    </location>
</feature>
<dbReference type="InterPro" id="IPR044751">
    <property type="entry name" value="Ion_transp-like_CBS"/>
</dbReference>
<accession>H9UMC2</accession>
<comment type="subcellular location">
    <subcellularLocation>
        <location evidence="1">Membrane</location>
        <topology evidence="1">Multi-pass membrane protein</topology>
    </subcellularLocation>
</comment>
<evidence type="ECO:0000256" key="1">
    <source>
        <dbReference type="ARBA" id="ARBA00004141"/>
    </source>
</evidence>
<organism evidence="12 13">
    <name type="scientific">Spirochaeta africana (strain ATCC 700263 / DSM 8902 / Z-7692)</name>
    <dbReference type="NCBI Taxonomy" id="889378"/>
    <lineage>
        <taxon>Bacteria</taxon>
        <taxon>Pseudomonadati</taxon>
        <taxon>Spirochaetota</taxon>
        <taxon>Spirochaetia</taxon>
        <taxon>Spirochaetales</taxon>
        <taxon>Spirochaetaceae</taxon>
        <taxon>Spirochaeta</taxon>
    </lineage>
</organism>
<dbReference type="SMART" id="SM00116">
    <property type="entry name" value="CBS"/>
    <property type="match status" value="2"/>
</dbReference>
<dbReference type="SMART" id="SM01091">
    <property type="entry name" value="CorC_HlyC"/>
    <property type="match status" value="1"/>
</dbReference>
<dbReference type="PANTHER" id="PTHR22777:SF17">
    <property type="entry name" value="UPF0053 PROTEIN SLL0260"/>
    <property type="match status" value="1"/>
</dbReference>
<dbReference type="Pfam" id="PF03471">
    <property type="entry name" value="CorC_HlyC"/>
    <property type="match status" value="1"/>
</dbReference>
<dbReference type="PATRIC" id="fig|889378.3.peg.2613"/>
<reference evidence="13" key="1">
    <citation type="journal article" date="2013" name="Stand. Genomic Sci.">
        <title>Complete genome sequence of the halophilic bacterium Spirochaeta africana type strain (Z-7692(T)) from the alkaline Lake Magadi in the East African Rift.</title>
        <authorList>
            <person name="Liolos K."/>
            <person name="Abt B."/>
            <person name="Scheuner C."/>
            <person name="Teshima H."/>
            <person name="Held B."/>
            <person name="Lapidus A."/>
            <person name="Nolan M."/>
            <person name="Lucas S."/>
            <person name="Deshpande S."/>
            <person name="Cheng J.F."/>
            <person name="Tapia R."/>
            <person name="Goodwin L.A."/>
            <person name="Pitluck S."/>
            <person name="Pagani I."/>
            <person name="Ivanova N."/>
            <person name="Mavromatis K."/>
            <person name="Mikhailova N."/>
            <person name="Huntemann M."/>
            <person name="Pati A."/>
            <person name="Chen A."/>
            <person name="Palaniappan K."/>
            <person name="Land M."/>
            <person name="Rohde M."/>
            <person name="Tindall B.J."/>
            <person name="Detter J.C."/>
            <person name="Goker M."/>
            <person name="Bristow J."/>
            <person name="Eisen J.A."/>
            <person name="Markowitz V."/>
            <person name="Hugenholtz P."/>
            <person name="Woyke T."/>
            <person name="Klenk H.P."/>
            <person name="Kyrpides N.C."/>
        </authorList>
    </citation>
    <scope>NUCLEOTIDE SEQUENCE</scope>
    <source>
        <strain evidence="13">ATCC 700263 / DSM 8902 / Z-7692</strain>
    </source>
</reference>
<keyword evidence="6 8" id="KW-0472">Membrane</keyword>
<dbReference type="OrthoDB" id="9798188at2"/>
<dbReference type="KEGG" id="sfc:Spiaf_2639"/>
<dbReference type="GO" id="GO:0005886">
    <property type="term" value="C:plasma membrane"/>
    <property type="evidence" value="ECO:0007669"/>
    <property type="project" value="TreeGrafter"/>
</dbReference>
<feature type="domain" description="CNNM transmembrane" evidence="11">
    <location>
        <begin position="1"/>
        <end position="173"/>
    </location>
</feature>
<dbReference type="AlphaFoldDB" id="H9UMC2"/>
<name>H9UMC2_SPIAZ</name>
<feature type="domain" description="CBS" evidence="10">
    <location>
        <begin position="263"/>
        <end position="323"/>
    </location>
</feature>
<dbReference type="STRING" id="889378.Spiaf_2639"/>
<gene>
    <name evidence="12" type="ordered locus">Spiaf_2639</name>
</gene>
<dbReference type="Pfam" id="PF01595">
    <property type="entry name" value="CNNM"/>
    <property type="match status" value="1"/>
</dbReference>
<dbReference type="EMBL" id="CP003282">
    <property type="protein sequence ID" value="AFG38665.1"/>
    <property type="molecule type" value="Genomic_DNA"/>
</dbReference>
<dbReference type="SUPFAM" id="SSF54631">
    <property type="entry name" value="CBS-domain pair"/>
    <property type="match status" value="1"/>
</dbReference>
<dbReference type="eggNOG" id="COG1253">
    <property type="taxonomic scope" value="Bacteria"/>
</dbReference>
<feature type="transmembrane region" description="Helical" evidence="9">
    <location>
        <begin position="56"/>
        <end position="76"/>
    </location>
</feature>
<evidence type="ECO:0000256" key="5">
    <source>
        <dbReference type="ARBA" id="ARBA00023122"/>
    </source>
</evidence>
<dbReference type="PANTHER" id="PTHR22777">
    <property type="entry name" value="HEMOLYSIN-RELATED"/>
    <property type="match status" value="1"/>
</dbReference>
<dbReference type="GO" id="GO:0050660">
    <property type="term" value="F:flavin adenine dinucleotide binding"/>
    <property type="evidence" value="ECO:0007669"/>
    <property type="project" value="InterPro"/>
</dbReference>
<keyword evidence="5 7" id="KW-0129">CBS domain</keyword>
<dbReference type="InterPro" id="IPR000644">
    <property type="entry name" value="CBS_dom"/>
</dbReference>
<feature type="transmembrane region" description="Helical" evidence="9">
    <location>
        <begin position="126"/>
        <end position="148"/>
    </location>
</feature>
<evidence type="ECO:0000313" key="12">
    <source>
        <dbReference type="EMBL" id="AFG38665.1"/>
    </source>
</evidence>
<dbReference type="Pfam" id="PF00571">
    <property type="entry name" value="CBS"/>
    <property type="match status" value="2"/>
</dbReference>
<dbReference type="InterPro" id="IPR016169">
    <property type="entry name" value="FAD-bd_PCMH_sub2"/>
</dbReference>
<dbReference type="CDD" id="cd04590">
    <property type="entry name" value="CBS_pair_CorC_HlyC_assoc"/>
    <property type="match status" value="1"/>
</dbReference>
<evidence type="ECO:0000256" key="3">
    <source>
        <dbReference type="ARBA" id="ARBA00022737"/>
    </source>
</evidence>
<evidence type="ECO:0000256" key="2">
    <source>
        <dbReference type="ARBA" id="ARBA00022692"/>
    </source>
</evidence>
<evidence type="ECO:0000256" key="9">
    <source>
        <dbReference type="SAM" id="Phobius"/>
    </source>
</evidence>
<evidence type="ECO:0000313" key="13">
    <source>
        <dbReference type="Proteomes" id="UP000007383"/>
    </source>
</evidence>
<feature type="domain" description="CBS" evidence="10">
    <location>
        <begin position="201"/>
        <end position="262"/>
    </location>
</feature>
<dbReference type="Gene3D" id="3.30.465.10">
    <property type="match status" value="1"/>
</dbReference>
<evidence type="ECO:0000256" key="7">
    <source>
        <dbReference type="PROSITE-ProRule" id="PRU00703"/>
    </source>
</evidence>
<dbReference type="Gene3D" id="3.10.580.10">
    <property type="entry name" value="CBS-domain"/>
    <property type="match status" value="1"/>
</dbReference>
<dbReference type="InterPro" id="IPR046342">
    <property type="entry name" value="CBS_dom_sf"/>
</dbReference>
<sequence length="421" mass="47014">MLYSFIALGILLILSAFFSGTETAYTSLSTAQIHQLRSQHPGRGRLVAHLTEHPDILLTTVLIGNNLANIGASTLAADITAQMFGRGALSITTGLLTLFVLIFGEVTPKQLAIFHNDFWALHTARLIYLLSLLLRPVIIFISGASRLITRLSRTRRQHQLSLESILNIVRHGEMTGVIESFQGRMVKSLFKLNDVPVSAILTHRTQVVSVEKQTPIARVFETCIQRGFSRLPVYDKDPERIVGVALFRDVGAAYQLQHGNKPVKTVMLEPVFVSENRKVEDVFNTLKRENLNMVIVLDEYGGLAGIVTMEDVVEELLGEMYDENELKLGEKILALNDNEYRVFADTPVYQFNEYFAATLPEDSAAQTIGGYLTNLLGRIPTSHQIIDTPCGRFVVERMARKHIITLRYRPTAGSDTESEES</sequence>